<feature type="transmembrane region" description="Helical" evidence="7">
    <location>
        <begin position="256"/>
        <end position="275"/>
    </location>
</feature>
<dbReference type="GO" id="GO:0022857">
    <property type="term" value="F:transmembrane transporter activity"/>
    <property type="evidence" value="ECO:0007669"/>
    <property type="project" value="InterPro"/>
</dbReference>
<proteinExistence type="inferred from homology"/>
<keyword evidence="5 7" id="KW-1133">Transmembrane helix</keyword>
<comment type="similarity">
    <text evidence="2">Belongs to the major facilitator superfamily.</text>
</comment>
<evidence type="ECO:0000256" key="2">
    <source>
        <dbReference type="ARBA" id="ARBA00008335"/>
    </source>
</evidence>
<evidence type="ECO:0000256" key="7">
    <source>
        <dbReference type="SAM" id="Phobius"/>
    </source>
</evidence>
<feature type="transmembrane region" description="Helical" evidence="7">
    <location>
        <begin position="220"/>
        <end position="244"/>
    </location>
</feature>
<dbReference type="InterPro" id="IPR011701">
    <property type="entry name" value="MFS"/>
</dbReference>
<dbReference type="InterPro" id="IPR036259">
    <property type="entry name" value="MFS_trans_sf"/>
</dbReference>
<feature type="transmembrane region" description="Helical" evidence="7">
    <location>
        <begin position="287"/>
        <end position="304"/>
    </location>
</feature>
<comment type="subcellular location">
    <subcellularLocation>
        <location evidence="1">Cell membrane</location>
        <topology evidence="1">Multi-pass membrane protein</topology>
    </subcellularLocation>
</comment>
<feature type="transmembrane region" description="Helical" evidence="7">
    <location>
        <begin position="372"/>
        <end position="393"/>
    </location>
</feature>
<feature type="transmembrane region" description="Helical" evidence="7">
    <location>
        <begin position="102"/>
        <end position="123"/>
    </location>
</feature>
<gene>
    <name evidence="9" type="ORF">BACPEC_01351</name>
</gene>
<evidence type="ECO:0000313" key="10">
    <source>
        <dbReference type="Proteomes" id="UP000003136"/>
    </source>
</evidence>
<evidence type="ECO:0000256" key="6">
    <source>
        <dbReference type="ARBA" id="ARBA00023136"/>
    </source>
</evidence>
<keyword evidence="4 7" id="KW-0812">Transmembrane</keyword>
<dbReference type="Proteomes" id="UP000003136">
    <property type="component" value="Unassembled WGS sequence"/>
</dbReference>
<protein>
    <recommendedName>
        <fullName evidence="8">Major facilitator superfamily (MFS) profile domain-containing protein</fullName>
    </recommendedName>
</protein>
<feature type="transmembrane region" description="Helical" evidence="7">
    <location>
        <begin position="310"/>
        <end position="334"/>
    </location>
</feature>
<feature type="transmembrane region" description="Helical" evidence="7">
    <location>
        <begin position="163"/>
        <end position="184"/>
    </location>
</feature>
<dbReference type="eggNOG" id="COG0738">
    <property type="taxonomic scope" value="Bacteria"/>
</dbReference>
<keyword evidence="6 7" id="KW-0472">Membrane</keyword>
<reference evidence="9 10" key="1">
    <citation type="submission" date="2008-11" db="EMBL/GenBank/DDBJ databases">
        <title>Draft genome sequence of Bacteroides pectinophilus (ATCC 43243).</title>
        <authorList>
            <person name="Sudarsanam P."/>
            <person name="Ley R."/>
            <person name="Guruge J."/>
            <person name="Turnbaugh P.J."/>
            <person name="Mahowald M."/>
            <person name="Liep D."/>
            <person name="Gordon J."/>
        </authorList>
    </citation>
    <scope>NUCLEOTIDE SEQUENCE [LARGE SCALE GENOMIC DNA]</scope>
    <source>
        <strain evidence="9 10">ATCC 43243</strain>
    </source>
</reference>
<evidence type="ECO:0000259" key="8">
    <source>
        <dbReference type="PROSITE" id="PS50850"/>
    </source>
</evidence>
<keyword evidence="10" id="KW-1185">Reference proteome</keyword>
<dbReference type="HOGENOM" id="CLU_697832_0_0_9"/>
<feature type="transmembrane region" description="Helical" evidence="7">
    <location>
        <begin position="346"/>
        <end position="366"/>
    </location>
</feature>
<keyword evidence="3" id="KW-0813">Transport</keyword>
<feature type="transmembrane region" description="Helical" evidence="7">
    <location>
        <begin position="135"/>
        <end position="157"/>
    </location>
</feature>
<dbReference type="Pfam" id="PF07690">
    <property type="entry name" value="MFS_1"/>
    <property type="match status" value="1"/>
</dbReference>
<evidence type="ECO:0000256" key="3">
    <source>
        <dbReference type="ARBA" id="ARBA00022448"/>
    </source>
</evidence>
<evidence type="ECO:0000256" key="4">
    <source>
        <dbReference type="ARBA" id="ARBA00022692"/>
    </source>
</evidence>
<dbReference type="AlphaFoldDB" id="B7AT81"/>
<accession>B7AT81</accession>
<comment type="caution">
    <text evidence="9">The sequence shown here is derived from an EMBL/GenBank/DDBJ whole genome shotgun (WGS) entry which is preliminary data.</text>
</comment>
<dbReference type="EMBL" id="ABVQ01000036">
    <property type="protein sequence ID" value="EEC56865.1"/>
    <property type="molecule type" value="Genomic_DNA"/>
</dbReference>
<dbReference type="Gene3D" id="1.20.1250.20">
    <property type="entry name" value="MFS general substrate transporter like domains"/>
    <property type="match status" value="2"/>
</dbReference>
<evidence type="ECO:0000313" key="9">
    <source>
        <dbReference type="EMBL" id="EEC56865.1"/>
    </source>
</evidence>
<reference evidence="9 10" key="2">
    <citation type="submission" date="2008-11" db="EMBL/GenBank/DDBJ databases">
        <authorList>
            <person name="Fulton L."/>
            <person name="Clifton S."/>
            <person name="Fulton B."/>
            <person name="Xu J."/>
            <person name="Minx P."/>
            <person name="Pepin K.H."/>
            <person name="Johnson M."/>
            <person name="Bhonagiri V."/>
            <person name="Nash W.E."/>
            <person name="Mardis E.R."/>
            <person name="Wilson R.K."/>
        </authorList>
    </citation>
    <scope>NUCLEOTIDE SEQUENCE [LARGE SCALE GENOMIC DNA]</scope>
    <source>
        <strain evidence="9 10">ATCC 43243</strain>
    </source>
</reference>
<dbReference type="PANTHER" id="PTHR23514">
    <property type="entry name" value="BYPASS OF STOP CODON PROTEIN 6"/>
    <property type="match status" value="1"/>
</dbReference>
<dbReference type="PROSITE" id="PS50850">
    <property type="entry name" value="MFS"/>
    <property type="match status" value="1"/>
</dbReference>
<feature type="domain" description="Major facilitator superfamily (MFS) profile" evidence="8">
    <location>
        <begin position="12"/>
        <end position="400"/>
    </location>
</feature>
<dbReference type="PANTHER" id="PTHR23514:SF3">
    <property type="entry name" value="BYPASS OF STOP CODON PROTEIN 6"/>
    <property type="match status" value="1"/>
</dbReference>
<dbReference type="InterPro" id="IPR020846">
    <property type="entry name" value="MFS_dom"/>
</dbReference>
<dbReference type="GO" id="GO:0005886">
    <property type="term" value="C:plasma membrane"/>
    <property type="evidence" value="ECO:0007669"/>
    <property type="project" value="UniProtKB-SubCell"/>
</dbReference>
<evidence type="ECO:0000256" key="5">
    <source>
        <dbReference type="ARBA" id="ARBA00022989"/>
    </source>
</evidence>
<sequence length="400" mass="42129">MFNIRIPDRFRLLFPCYFAFFVSGAMVLLVGTTLPYIIEEAGINYSVAGGLLSAFAIGNLLASFVNPVISRLMGRKKTIVMLSSLVPLSWIIITLLPPVAVMYPAFVLLGIGRGSVSIINNAVVNDNSDGKPAALNLLHMTFAAGALLSPLLTSLYMEAGLGWRTAAYTIIAASLLATAGYAWIKMTPGGYAGEEGTSAADTETGTGMDAGNTVYYKNPVFYIMGFLLFLYIGLENCVNGWFVTYFKSMGIMSSTYATNLVSVTWIMVMLGRLTTAKLSAVIDKNRLIFAYCIATAVFFLLLIATHNLYVITFAIAGLGFFFAGIYPTGVSCAGSVLKGSDTAMSMLLAIAALGGIITPQIVGIIADGAGMAAAITVLLINAAGMLILSGVGMKNGGTLG</sequence>
<dbReference type="STRING" id="483218.BACPEC_01351"/>
<name>B7AT81_9FIRM</name>
<dbReference type="SUPFAM" id="SSF103473">
    <property type="entry name" value="MFS general substrate transporter"/>
    <property type="match status" value="1"/>
</dbReference>
<organism evidence="9 10">
    <name type="scientific">[Bacteroides] pectinophilus ATCC 43243</name>
    <dbReference type="NCBI Taxonomy" id="483218"/>
    <lineage>
        <taxon>Bacteria</taxon>
        <taxon>Bacillati</taxon>
        <taxon>Bacillota</taxon>
        <taxon>Clostridia</taxon>
        <taxon>Eubacteriales</taxon>
    </lineage>
</organism>
<evidence type="ECO:0000256" key="1">
    <source>
        <dbReference type="ARBA" id="ARBA00004651"/>
    </source>
</evidence>
<feature type="transmembrane region" description="Helical" evidence="7">
    <location>
        <begin position="12"/>
        <end position="37"/>
    </location>
</feature>
<feature type="transmembrane region" description="Helical" evidence="7">
    <location>
        <begin position="78"/>
        <end position="96"/>
    </location>
</feature>
<feature type="transmembrane region" description="Helical" evidence="7">
    <location>
        <begin position="43"/>
        <end position="66"/>
    </location>
</feature>
<dbReference type="InterPro" id="IPR051788">
    <property type="entry name" value="MFS_Transporter"/>
</dbReference>